<reference evidence="3 4" key="1">
    <citation type="submission" date="2019-12" db="EMBL/GenBank/DDBJ databases">
        <authorList>
            <person name="Zhao J."/>
        </authorList>
    </citation>
    <scope>NUCLEOTIDE SEQUENCE [LARGE SCALE GENOMIC DNA]</scope>
    <source>
        <strain evidence="3 4">S-15</strain>
    </source>
</reference>
<evidence type="ECO:0000259" key="2">
    <source>
        <dbReference type="Pfam" id="PF00582"/>
    </source>
</evidence>
<comment type="caution">
    <text evidence="3">The sequence shown here is derived from an EMBL/GenBank/DDBJ whole genome shotgun (WGS) entry which is preliminary data.</text>
</comment>
<evidence type="ECO:0000256" key="1">
    <source>
        <dbReference type="ARBA" id="ARBA00008791"/>
    </source>
</evidence>
<keyword evidence="4" id="KW-1185">Reference proteome</keyword>
<dbReference type="SUPFAM" id="SSF52402">
    <property type="entry name" value="Adenine nucleotide alpha hydrolases-like"/>
    <property type="match status" value="1"/>
</dbReference>
<comment type="similarity">
    <text evidence="1">Belongs to the universal stress protein A family.</text>
</comment>
<dbReference type="Gene3D" id="3.40.50.12370">
    <property type="match status" value="1"/>
</dbReference>
<dbReference type="AlphaFoldDB" id="A0A6N9NKB8"/>
<dbReference type="RefSeq" id="WP_160633267.1">
    <property type="nucleotide sequence ID" value="NZ_WWNE01000007.1"/>
</dbReference>
<sequence>MKSSIKKILCPIDFSESSIKAMECAAKLTRALDCSLTLWNIYEMTILEELASTNSILSGSSNKQDELSEILQDWCEEIKEEYNIPCGYLLASGTYSIADVLAQYTDGDNFDLLIASTNGHDMIHQFFFGANSYRIIQEVKCPIMFIPNDIGFIELKSVVFATDSMLIDSTLPLEIVDTINVSFVSNYKTSSQGKEVEYVRFEKLIPINKSNRVIHYEEIIQPNDVVSNQQKVIEKNADLVVVSAMNTTWFEELFLKILRKDTTEGAKVKVPILIFNRIQSHLKEEMA</sequence>
<dbReference type="InterPro" id="IPR006016">
    <property type="entry name" value="UspA"/>
</dbReference>
<dbReference type="PANTHER" id="PTHR46268">
    <property type="entry name" value="STRESS RESPONSE PROTEIN NHAX"/>
    <property type="match status" value="1"/>
</dbReference>
<organism evidence="3 4">
    <name type="scientific">Acidiluteibacter ferrifornacis</name>
    <dbReference type="NCBI Taxonomy" id="2692424"/>
    <lineage>
        <taxon>Bacteria</taxon>
        <taxon>Pseudomonadati</taxon>
        <taxon>Bacteroidota</taxon>
        <taxon>Flavobacteriia</taxon>
        <taxon>Flavobacteriales</taxon>
        <taxon>Cryomorphaceae</taxon>
        <taxon>Acidiluteibacter</taxon>
    </lineage>
</organism>
<dbReference type="PANTHER" id="PTHR46268:SF6">
    <property type="entry name" value="UNIVERSAL STRESS PROTEIN UP12"/>
    <property type="match status" value="1"/>
</dbReference>
<dbReference type="Proteomes" id="UP000470771">
    <property type="component" value="Unassembled WGS sequence"/>
</dbReference>
<feature type="domain" description="UspA" evidence="2">
    <location>
        <begin position="5"/>
        <end position="146"/>
    </location>
</feature>
<dbReference type="CDD" id="cd00293">
    <property type="entry name" value="USP-like"/>
    <property type="match status" value="1"/>
</dbReference>
<dbReference type="InterPro" id="IPR006015">
    <property type="entry name" value="Universal_stress_UspA"/>
</dbReference>
<name>A0A6N9NKB8_9FLAO</name>
<protein>
    <submittedName>
        <fullName evidence="3">Universal stress protein</fullName>
    </submittedName>
</protein>
<dbReference type="Pfam" id="PF00582">
    <property type="entry name" value="Usp"/>
    <property type="match status" value="1"/>
</dbReference>
<evidence type="ECO:0000313" key="4">
    <source>
        <dbReference type="Proteomes" id="UP000470771"/>
    </source>
</evidence>
<proteinExistence type="inferred from homology"/>
<dbReference type="EMBL" id="WWNE01000007">
    <property type="protein sequence ID" value="NBG66312.1"/>
    <property type="molecule type" value="Genomic_DNA"/>
</dbReference>
<dbReference type="PRINTS" id="PR01438">
    <property type="entry name" value="UNVRSLSTRESS"/>
</dbReference>
<gene>
    <name evidence="3" type="ORF">GQN54_09305</name>
</gene>
<evidence type="ECO:0000313" key="3">
    <source>
        <dbReference type="EMBL" id="NBG66312.1"/>
    </source>
</evidence>
<accession>A0A6N9NKB8</accession>